<dbReference type="RefSeq" id="WP_311191033.1">
    <property type="nucleotide sequence ID" value="NZ_CP115541.1"/>
</dbReference>
<sequence>MASVNKPAINADAELRRIEGDGVPEQAWRESAWLRELPTEDPEHLFAGVQRLVVVSPHPDDEVLACGGLMASAHASGREVLVISVTDGEACYPDQPDWPPERLRDARQLELDRALERLGLAETPRIAWHVGDGAVAAHEADLQRWLRAVLRDGDLLLAPWHLDGHPDHEAVGRACAQAAAACGCGLREYPVWGWHWLDPAVAPRVWEGASRFALAPSLLLRKRQAIEEFVTQTGAVRELTAPPILPEYVLRRFQRDYEVLLS</sequence>
<dbReference type="SUPFAM" id="SSF102588">
    <property type="entry name" value="LmbE-like"/>
    <property type="match status" value="1"/>
</dbReference>
<name>A0ABY9YLQ9_9GAMM</name>
<proteinExistence type="predicted"/>
<dbReference type="PANTHER" id="PTHR12993:SF29">
    <property type="entry name" value="BLR3841 PROTEIN"/>
    <property type="match status" value="1"/>
</dbReference>
<keyword evidence="2" id="KW-1185">Reference proteome</keyword>
<dbReference type="Gene3D" id="3.40.50.10320">
    <property type="entry name" value="LmbE-like"/>
    <property type="match status" value="1"/>
</dbReference>
<dbReference type="EMBL" id="CP115541">
    <property type="protein sequence ID" value="WNH51814.1"/>
    <property type="molecule type" value="Genomic_DNA"/>
</dbReference>
<dbReference type="Proteomes" id="UP001302072">
    <property type="component" value="Chromosome"/>
</dbReference>
<evidence type="ECO:0000313" key="2">
    <source>
        <dbReference type="Proteomes" id="UP001302072"/>
    </source>
</evidence>
<dbReference type="InterPro" id="IPR024078">
    <property type="entry name" value="LmbE-like_dom_sf"/>
</dbReference>
<organism evidence="1 2">
    <name type="scientific">Stenotrophomonas oahuensis</name>
    <dbReference type="NCBI Taxonomy" id="3003271"/>
    <lineage>
        <taxon>Bacteria</taxon>
        <taxon>Pseudomonadati</taxon>
        <taxon>Pseudomonadota</taxon>
        <taxon>Gammaproteobacteria</taxon>
        <taxon>Lysobacterales</taxon>
        <taxon>Lysobacteraceae</taxon>
        <taxon>Stenotrophomonas</taxon>
    </lineage>
</organism>
<accession>A0ABY9YLQ9</accession>
<dbReference type="InterPro" id="IPR003737">
    <property type="entry name" value="GlcNAc_PI_deacetylase-related"/>
</dbReference>
<evidence type="ECO:0000313" key="1">
    <source>
        <dbReference type="EMBL" id="WNH51814.1"/>
    </source>
</evidence>
<protein>
    <submittedName>
        <fullName evidence="1">PIG-L family deacetylase</fullName>
    </submittedName>
</protein>
<reference evidence="1 2" key="1">
    <citation type="submission" date="2022-12" db="EMBL/GenBank/DDBJ databases">
        <title>Two new species, Stenotrophomonas aracearum and Stenotrophomonas oahuensis, isolated from Anthurium (Araceae family) in Hawaii.</title>
        <authorList>
            <person name="Chunag S.C."/>
            <person name="Dobhal S."/>
            <person name="Alvarez A."/>
            <person name="Arif M."/>
        </authorList>
    </citation>
    <scope>NUCLEOTIDE SEQUENCE [LARGE SCALE GENOMIC DNA]</scope>
    <source>
        <strain evidence="1 2">A5586</strain>
    </source>
</reference>
<gene>
    <name evidence="1" type="ORF">PDM29_15905</name>
</gene>
<dbReference type="PANTHER" id="PTHR12993">
    <property type="entry name" value="N-ACETYLGLUCOSAMINYL-PHOSPHATIDYLINOSITOL DE-N-ACETYLASE-RELATED"/>
    <property type="match status" value="1"/>
</dbReference>
<dbReference type="Pfam" id="PF02585">
    <property type="entry name" value="PIG-L"/>
    <property type="match status" value="1"/>
</dbReference>